<dbReference type="Proteomes" id="UP000001997">
    <property type="component" value="Unassembled WGS sequence"/>
</dbReference>
<reference evidence="2 3" key="1">
    <citation type="journal article" date="2009" name="Nature">
        <title>Evolution of pathogenicity and sexual reproduction in eight Candida genomes.</title>
        <authorList>
            <person name="Butler G."/>
            <person name="Rasmussen M.D."/>
            <person name="Lin M.F."/>
            <person name="Santos M.A."/>
            <person name="Sakthikumar S."/>
            <person name="Munro C.A."/>
            <person name="Rheinbay E."/>
            <person name="Grabherr M."/>
            <person name="Forche A."/>
            <person name="Reedy J.L."/>
            <person name="Agrafioti I."/>
            <person name="Arnaud M.B."/>
            <person name="Bates S."/>
            <person name="Brown A.J."/>
            <person name="Brunke S."/>
            <person name="Costanzo M.C."/>
            <person name="Fitzpatrick D.A."/>
            <person name="de Groot P.W."/>
            <person name="Harris D."/>
            <person name="Hoyer L.L."/>
            <person name="Hube B."/>
            <person name="Klis F.M."/>
            <person name="Kodira C."/>
            <person name="Lennard N."/>
            <person name="Logue M.E."/>
            <person name="Martin R."/>
            <person name="Neiman A.M."/>
            <person name="Nikolaou E."/>
            <person name="Quail M.A."/>
            <person name="Quinn J."/>
            <person name="Santos M.C."/>
            <person name="Schmitzberger F.F."/>
            <person name="Sherlock G."/>
            <person name="Shah P."/>
            <person name="Silverstein K.A."/>
            <person name="Skrzypek M.S."/>
            <person name="Soll D."/>
            <person name="Staggs R."/>
            <person name="Stansfield I."/>
            <person name="Stumpf M.P."/>
            <person name="Sudbery P.E."/>
            <person name="Srikantha T."/>
            <person name="Zeng Q."/>
            <person name="Berman J."/>
            <person name="Berriman M."/>
            <person name="Heitman J."/>
            <person name="Gow N.A."/>
            <person name="Lorenz M.C."/>
            <person name="Birren B.W."/>
            <person name="Kellis M."/>
            <person name="Cuomo C.A."/>
        </authorList>
    </citation>
    <scope>NUCLEOTIDE SEQUENCE [LARGE SCALE GENOMIC DNA]</scope>
    <source>
        <strain evidence="3">ATCC 6260 / CBS 566 / DSM 6381 / JCM 1539 / NBRC 10279 / NRRL Y-324</strain>
    </source>
</reference>
<dbReference type="GeneID" id="5126925"/>
<feature type="compositionally biased region" description="Basic and acidic residues" evidence="1">
    <location>
        <begin position="318"/>
        <end position="328"/>
    </location>
</feature>
<dbReference type="HOGENOM" id="CLU_847620_0_0_1"/>
<sequence length="328" mass="37947">MSGLQQMPKDGGVDPQVDPATPIGLRKRSEVDSKLFFEAWQRAMTVKDSGEDEFSPFPDDGEGLKHLVTRDLYRVLQEAQHISSEEKGLRMNQLLKESDIDVLYKKISQIFSPPNSTNGFSLYDTKDEEGLHDGNAEFFSDQDYGQSDYDIDEVHDDLAHHIEVEVDRGTGCEGHEGSCSCDEYDDQGPSCEFTFEYDHNGKLIPTSNNVEEQLRLMQLQNQQFQSQRPQRPPKGQRQNQLENRPAMSKKKKNKKKKNKEPSAASGSCCCLFCEYEAIYGVEPRQMVKWYERTVRQEEQRRLEIKKKLEKVKHNVSKRQREKEERSEQ</sequence>
<dbReference type="RefSeq" id="XP_001485414.2">
    <property type="nucleotide sequence ID" value="XM_001485364.1"/>
</dbReference>
<feature type="compositionally biased region" description="Basic residues" evidence="1">
    <location>
        <begin position="307"/>
        <end position="317"/>
    </location>
</feature>
<keyword evidence="3" id="KW-1185">Reference proteome</keyword>
<feature type="region of interest" description="Disordered" evidence="1">
    <location>
        <begin position="306"/>
        <end position="328"/>
    </location>
</feature>
<dbReference type="OMA" id="CEYEAIY"/>
<proteinExistence type="predicted"/>
<dbReference type="EMBL" id="CH408157">
    <property type="protein sequence ID" value="EDK39045.2"/>
    <property type="molecule type" value="Genomic_DNA"/>
</dbReference>
<dbReference type="VEuPathDB" id="FungiDB:PGUG_03143"/>
<dbReference type="AlphaFoldDB" id="A5DIP2"/>
<protein>
    <recommendedName>
        <fullName evidence="4">Protein IBD2</fullName>
    </recommendedName>
</protein>
<dbReference type="eggNOG" id="ENOG502RI5I">
    <property type="taxonomic scope" value="Eukaryota"/>
</dbReference>
<feature type="compositionally biased region" description="Low complexity" evidence="1">
    <location>
        <begin position="221"/>
        <end position="240"/>
    </location>
</feature>
<feature type="region of interest" description="Disordered" evidence="1">
    <location>
        <begin position="221"/>
        <end position="265"/>
    </location>
</feature>
<evidence type="ECO:0000313" key="3">
    <source>
        <dbReference type="Proteomes" id="UP000001997"/>
    </source>
</evidence>
<dbReference type="OrthoDB" id="4081922at2759"/>
<evidence type="ECO:0000313" key="2">
    <source>
        <dbReference type="EMBL" id="EDK39045.2"/>
    </source>
</evidence>
<dbReference type="KEGG" id="pgu:PGUG_03143"/>
<feature type="region of interest" description="Disordered" evidence="1">
    <location>
        <begin position="1"/>
        <end position="24"/>
    </location>
</feature>
<feature type="compositionally biased region" description="Basic residues" evidence="1">
    <location>
        <begin position="247"/>
        <end position="258"/>
    </location>
</feature>
<gene>
    <name evidence="2" type="ORF">PGUG_03143</name>
</gene>
<evidence type="ECO:0008006" key="4">
    <source>
        <dbReference type="Google" id="ProtNLM"/>
    </source>
</evidence>
<organism evidence="2 3">
    <name type="scientific">Meyerozyma guilliermondii (strain ATCC 6260 / CBS 566 / DSM 6381 / JCM 1539 / NBRC 10279 / NRRL Y-324)</name>
    <name type="common">Yeast</name>
    <name type="synonym">Candida guilliermondii</name>
    <dbReference type="NCBI Taxonomy" id="294746"/>
    <lineage>
        <taxon>Eukaryota</taxon>
        <taxon>Fungi</taxon>
        <taxon>Dikarya</taxon>
        <taxon>Ascomycota</taxon>
        <taxon>Saccharomycotina</taxon>
        <taxon>Pichiomycetes</taxon>
        <taxon>Debaryomycetaceae</taxon>
        <taxon>Meyerozyma</taxon>
    </lineage>
</organism>
<name>A5DIP2_PICGU</name>
<accession>A5DIP2</accession>
<evidence type="ECO:0000256" key="1">
    <source>
        <dbReference type="SAM" id="MobiDB-lite"/>
    </source>
</evidence>
<dbReference type="InParanoid" id="A5DIP2"/>